<keyword evidence="3" id="KW-1185">Reference proteome</keyword>
<reference key="1">
    <citation type="submission" date="2007-01" db="EMBL/GenBank/DDBJ databases">
        <title>The Genome Sequence of Puccinia graminis f. sp. tritici Strain CRL 75-36-700-3.</title>
        <authorList>
            <consortium name="The Broad Institute Genome Sequencing Platform"/>
            <person name="Birren B."/>
            <person name="Lander E."/>
            <person name="Galagan J."/>
            <person name="Nusbaum C."/>
            <person name="Devon K."/>
            <person name="Cuomo C."/>
            <person name="Jaffe D."/>
            <person name="Butler J."/>
            <person name="Alvarez P."/>
            <person name="Gnerre S."/>
            <person name="Grabherr M."/>
            <person name="Mauceli E."/>
            <person name="Brockman W."/>
            <person name="Young S."/>
            <person name="LaButti K."/>
            <person name="Sykes S."/>
            <person name="DeCaprio D."/>
            <person name="Crawford M."/>
            <person name="Koehrsen M."/>
            <person name="Engels R."/>
            <person name="Montgomery P."/>
            <person name="Pearson M."/>
            <person name="Howarth C."/>
            <person name="Larson L."/>
            <person name="White J."/>
            <person name="Zeng Q."/>
            <person name="Kodira C."/>
            <person name="Yandava C."/>
            <person name="Alvarado L."/>
            <person name="O'Leary S."/>
            <person name="Szabo L."/>
            <person name="Dean R."/>
            <person name="Schein J."/>
        </authorList>
    </citation>
    <scope>NUCLEOTIDE SEQUENCE</scope>
    <source>
        <strain>CRL 75-36-700-3</strain>
    </source>
</reference>
<feature type="signal peptide" evidence="1">
    <location>
        <begin position="1"/>
        <end position="27"/>
    </location>
</feature>
<reference evidence="3" key="2">
    <citation type="journal article" date="2011" name="Proc. Natl. Acad. Sci. U.S.A.">
        <title>Obligate biotrophy features unraveled by the genomic analysis of rust fungi.</title>
        <authorList>
            <person name="Duplessis S."/>
            <person name="Cuomo C.A."/>
            <person name="Lin Y.-C."/>
            <person name="Aerts A."/>
            <person name="Tisserant E."/>
            <person name="Veneault-Fourrey C."/>
            <person name="Joly D.L."/>
            <person name="Hacquard S."/>
            <person name="Amselem J."/>
            <person name="Cantarel B.L."/>
            <person name="Chiu R."/>
            <person name="Coutinho P.M."/>
            <person name="Feau N."/>
            <person name="Field M."/>
            <person name="Frey P."/>
            <person name="Gelhaye E."/>
            <person name="Goldberg J."/>
            <person name="Grabherr M.G."/>
            <person name="Kodira C.D."/>
            <person name="Kohler A."/>
            <person name="Kuees U."/>
            <person name="Lindquist E.A."/>
            <person name="Lucas S.M."/>
            <person name="Mago R."/>
            <person name="Mauceli E."/>
            <person name="Morin E."/>
            <person name="Murat C."/>
            <person name="Pangilinan J.L."/>
            <person name="Park R."/>
            <person name="Pearson M."/>
            <person name="Quesneville H."/>
            <person name="Rouhier N."/>
            <person name="Sakthikumar S."/>
            <person name="Salamov A.A."/>
            <person name="Schmutz J."/>
            <person name="Selles B."/>
            <person name="Shapiro H."/>
            <person name="Tanguay P."/>
            <person name="Tuskan G.A."/>
            <person name="Henrissat B."/>
            <person name="Van de Peer Y."/>
            <person name="Rouze P."/>
            <person name="Ellis J.G."/>
            <person name="Dodds P.N."/>
            <person name="Schein J.E."/>
            <person name="Zhong S."/>
            <person name="Hamelin R.C."/>
            <person name="Grigoriev I.V."/>
            <person name="Szabo L.J."/>
            <person name="Martin F."/>
        </authorList>
    </citation>
    <scope>NUCLEOTIDE SEQUENCE [LARGE SCALE GENOMIC DNA]</scope>
    <source>
        <strain evidence="3">CRL 75-36-700-3 / race SCCL</strain>
    </source>
</reference>
<dbReference type="Proteomes" id="UP000008783">
    <property type="component" value="Unassembled WGS sequence"/>
</dbReference>
<gene>
    <name evidence="2" type="ORF">PGTG_13292</name>
</gene>
<dbReference type="AlphaFoldDB" id="E3KRZ8"/>
<evidence type="ECO:0000313" key="2">
    <source>
        <dbReference type="EMBL" id="EFP87073.2"/>
    </source>
</evidence>
<organism evidence="2 3">
    <name type="scientific">Puccinia graminis f. sp. tritici (strain CRL 75-36-700-3 / race SCCL)</name>
    <name type="common">Black stem rust fungus</name>
    <dbReference type="NCBI Taxonomy" id="418459"/>
    <lineage>
        <taxon>Eukaryota</taxon>
        <taxon>Fungi</taxon>
        <taxon>Dikarya</taxon>
        <taxon>Basidiomycota</taxon>
        <taxon>Pucciniomycotina</taxon>
        <taxon>Pucciniomycetes</taxon>
        <taxon>Pucciniales</taxon>
        <taxon>Pucciniaceae</taxon>
        <taxon>Puccinia</taxon>
    </lineage>
</organism>
<dbReference type="HOGENOM" id="CLU_018835_0_0_1"/>
<dbReference type="RefSeq" id="XP_003331492.2">
    <property type="nucleotide sequence ID" value="XM_003331444.2"/>
</dbReference>
<dbReference type="OrthoDB" id="2515040at2759"/>
<dbReference type="GeneID" id="10542154"/>
<dbReference type="PROSITE" id="PS51257">
    <property type="entry name" value="PROKAR_LIPOPROTEIN"/>
    <property type="match status" value="1"/>
</dbReference>
<accession>E3KRZ8</accession>
<protein>
    <submittedName>
        <fullName evidence="2">Uncharacterized protein</fullName>
    </submittedName>
</protein>
<evidence type="ECO:0000313" key="3">
    <source>
        <dbReference type="Proteomes" id="UP000008783"/>
    </source>
</evidence>
<feature type="chain" id="PRO_5003173841" evidence="1">
    <location>
        <begin position="28"/>
        <end position="498"/>
    </location>
</feature>
<dbReference type="EMBL" id="DS178304">
    <property type="protein sequence ID" value="EFP87073.2"/>
    <property type="molecule type" value="Genomic_DNA"/>
</dbReference>
<dbReference type="KEGG" id="pgr:PGTG_13292"/>
<evidence type="ECO:0000256" key="1">
    <source>
        <dbReference type="SAM" id="SignalP"/>
    </source>
</evidence>
<sequence length="498" mass="57194">MRRKVWTSVIWIISCLGASENFQKVIAIDDVNDLSRTSEAKRISDSSGDSTTIREELGSRKRTRVILLGSGSGSSPREGSHQKNAIQTIDQSLTVCLNRLTRPLITNQAKKAKMISADTTPHECYLETLENFESWESYFLKLRLEPAQRPMFRNQMKAVKKSLLNLFEPKVDEFSQRRLEMSLSSIADISKTWETLNPQNKPESLIIKRGSDLMIGCFVDLKRLGILTQESLSNFLNRDNRGKLIASYIKSRYPTLTLTTAYLNFNLKLSLIHSSYTKQMAKLLEGLDRETWERIEFDCLQARMTSYQLTDSSSYHSFASLQESFLKVASPENVELHETELEAFLESLINHVTSQSRIKSLRPQESQKLIHLKHLYDMLSFITRYRRSFISDKFLERNKQPIRVFEEAVGLMSNIMHLIIIRKNAYYEELKAGGTLPSEIQKVSQESAGLMGPTHRNILPSFVNIIAIHTEIPQFQSSRNQKFNSKLQRSIQTILHST</sequence>
<name>E3KRZ8_PUCGT</name>
<dbReference type="VEuPathDB" id="FungiDB:PGTG_13292"/>
<proteinExistence type="predicted"/>
<keyword evidence="1" id="KW-0732">Signal</keyword>
<dbReference type="InParanoid" id="E3KRZ8"/>